<reference evidence="2" key="1">
    <citation type="submission" date="2016-10" db="EMBL/GenBank/DDBJ databases">
        <authorList>
            <person name="de Groot N.N."/>
        </authorList>
    </citation>
    <scope>NUCLEOTIDE SEQUENCE</scope>
</reference>
<evidence type="ECO:0000259" key="1">
    <source>
        <dbReference type="Pfam" id="PF11141"/>
    </source>
</evidence>
<dbReference type="AlphaFoldDB" id="A0A1W1DFX1"/>
<organism evidence="2">
    <name type="scientific">hydrothermal vent metagenome</name>
    <dbReference type="NCBI Taxonomy" id="652676"/>
    <lineage>
        <taxon>unclassified sequences</taxon>
        <taxon>metagenomes</taxon>
        <taxon>ecological metagenomes</taxon>
    </lineage>
</organism>
<feature type="domain" description="DUF2914" evidence="1">
    <location>
        <begin position="23"/>
        <end position="82"/>
    </location>
</feature>
<accession>A0A1W1DFX1</accession>
<protein>
    <recommendedName>
        <fullName evidence="1">DUF2914 domain-containing protein</fullName>
    </recommendedName>
</protein>
<gene>
    <name evidence="2" type="ORF">MNB_SUP05-13-211</name>
</gene>
<dbReference type="InterPro" id="IPR022606">
    <property type="entry name" value="DUF2914"/>
</dbReference>
<dbReference type="EMBL" id="FPHU01000050">
    <property type="protein sequence ID" value="SFV80154.1"/>
    <property type="molecule type" value="Genomic_DNA"/>
</dbReference>
<name>A0A1W1DFX1_9ZZZZ</name>
<dbReference type="Pfam" id="PF11141">
    <property type="entry name" value="DUF2914"/>
    <property type="match status" value="1"/>
</dbReference>
<evidence type="ECO:0000313" key="2">
    <source>
        <dbReference type="EMBL" id="SFV80154.1"/>
    </source>
</evidence>
<sequence>MTEADNSLGKIYFFTNIRNLTGDKITHRWIYKDKVKAEINFNIKGKRWRVWSSKNLWHTWTGQWKVEVLNQHNQVLLTKIFKFGQKDG</sequence>
<proteinExistence type="predicted"/>